<dbReference type="RefSeq" id="WP_231008012.1">
    <property type="nucleotide sequence ID" value="NZ_JAJNEC010000007.1"/>
</dbReference>
<comment type="caution">
    <text evidence="2">The sequence shown here is derived from an EMBL/GenBank/DDBJ whole genome shotgun (WGS) entry which is preliminary data.</text>
</comment>
<evidence type="ECO:0000256" key="1">
    <source>
        <dbReference type="SAM" id="MobiDB-lite"/>
    </source>
</evidence>
<accession>A0ABS8PWQ2</accession>
<reference evidence="2 3" key="1">
    <citation type="submission" date="2021-11" db="EMBL/GenBank/DDBJ databases">
        <title>Genomic of Niabella pedocola.</title>
        <authorList>
            <person name="Wu T."/>
        </authorList>
    </citation>
    <scope>NUCLEOTIDE SEQUENCE [LARGE SCALE GENOMIC DNA]</scope>
    <source>
        <strain evidence="2 3">JCM 31011</strain>
    </source>
</reference>
<name>A0ABS8PWQ2_9BACT</name>
<keyword evidence="3" id="KW-1185">Reference proteome</keyword>
<proteinExistence type="predicted"/>
<feature type="region of interest" description="Disordered" evidence="1">
    <location>
        <begin position="1"/>
        <end position="45"/>
    </location>
</feature>
<evidence type="ECO:0008006" key="4">
    <source>
        <dbReference type="Google" id="ProtNLM"/>
    </source>
</evidence>
<dbReference type="Proteomes" id="UP001199816">
    <property type="component" value="Unassembled WGS sequence"/>
</dbReference>
<organism evidence="2 3">
    <name type="scientific">Niabella pedocola</name>
    <dbReference type="NCBI Taxonomy" id="1752077"/>
    <lineage>
        <taxon>Bacteria</taxon>
        <taxon>Pseudomonadati</taxon>
        <taxon>Bacteroidota</taxon>
        <taxon>Chitinophagia</taxon>
        <taxon>Chitinophagales</taxon>
        <taxon>Chitinophagaceae</taxon>
        <taxon>Niabella</taxon>
    </lineage>
</organism>
<protein>
    <recommendedName>
        <fullName evidence="4">HTH OST-type domain-containing protein</fullName>
    </recommendedName>
</protein>
<evidence type="ECO:0000313" key="3">
    <source>
        <dbReference type="Proteomes" id="UP001199816"/>
    </source>
</evidence>
<dbReference type="Gene3D" id="3.40.50.450">
    <property type="match status" value="1"/>
</dbReference>
<evidence type="ECO:0000313" key="2">
    <source>
        <dbReference type="EMBL" id="MCD2425501.1"/>
    </source>
</evidence>
<gene>
    <name evidence="2" type="ORF">LQ567_22140</name>
</gene>
<dbReference type="EMBL" id="JAJNEC010000007">
    <property type="protein sequence ID" value="MCD2425501.1"/>
    <property type="molecule type" value="Genomic_DNA"/>
</dbReference>
<feature type="compositionally biased region" description="Basic residues" evidence="1">
    <location>
        <begin position="18"/>
        <end position="35"/>
    </location>
</feature>
<sequence length="392" mass="44459">MDNITEQNLEEKSEPKKVTAKKVVPKKGLKKRTPNKKAEKVKKASKPTRTFPIITVEKCLVIAQKLKEKNGGNPWSPSEVRKAIEVGDTNKFFYISKASKDFGFTYGTRDASEIGLTDFGRSVVYAPNPETEKKLKIEGFLKVEIFREVLNYYKGSQLPEMKYLSNTLEDKFKLAPEFHEEFSAVFSENCKELGINNGNPLDGADLPLPKQSTILVGEAKRSKKANLKAFVIMPFVERHNNRPAGFFKEVLDNLLIPAGIEAGFDVETANKQGSDVIQSTIINDLLEADLVIADLTDHNPNVLFELGLRMANDLPIALIKSKDTGRIFDVDNMLRVYEYNQNLWKSTIENDIPNLIEHFKAVWTNKDSEQTYMKILRRVSNQSLHMVSEEKR</sequence>